<evidence type="ECO:0000256" key="9">
    <source>
        <dbReference type="ARBA" id="ARBA00022630"/>
    </source>
</evidence>
<dbReference type="GO" id="GO:0046872">
    <property type="term" value="F:metal ion binding"/>
    <property type="evidence" value="ECO:0007669"/>
    <property type="project" value="UniProtKB-KW"/>
</dbReference>
<dbReference type="EMBL" id="CAMXCT030006598">
    <property type="protein sequence ID" value="CAL4804019.1"/>
    <property type="molecule type" value="Genomic_DNA"/>
</dbReference>
<keyword evidence="10" id="KW-0288">FMN</keyword>
<keyword evidence="14" id="KW-0560">Oxidoreductase</keyword>
<dbReference type="SUPFAM" id="SSF46548">
    <property type="entry name" value="alpha-helical ferredoxin"/>
    <property type="match status" value="1"/>
</dbReference>
<sequence>MLDQDGEGNSSSRSELIEFINQELSMPFQVHSIHRQLFQAAKKHVTNEISLCDLLDMFNQVLSKCVYPKWIGFAADCAEMYVARGGHFVEKSEQVWGSVDTLQQFMSLRLKYLQSFLHNELKGNGSNKLSMTPIVKAHLTFFTTEDNPTMIHQLSALDLVIPCDSWAEVWSESLCSSSSSKELVEALAKSLKIDINQFVKKMNIGMKADYGPDDKDKNMGKEKVNKDDVDMTETTHVDDAEAAQKTDGNAHADDANAKADQDPDDFEHSLGGQFPLKETFFYKEPKSELMQDSSDAKQLGLTSLSTVDIMRLKSQLETIMWSAFGECMEKSKDKKKSEFLKADVKKLKAHMDKDEVSIMPFIGNISLMKIKDAFKIATMFGVDFFMTKSGHDLGSDIICPAWACSSVSRADQSFFELKKEWHGIIPDPNLESKLDKLKESFKKSSANKINRLEKKKGTLIKKIESQKKKGDDASASEKALAKLNAEIIEENGGGSFEFESFIPVARMQTESEFEGKSCRQKSLSEALAAASKEKDESGGGDTKINFGMQGMVKQLRDEGVMDLKNANPSARISVKLVARIGIGVIASGVVKGKADHLTISGMSGGTGAAKWGSIKHCGLPWEIGLAETHQTLVLNGLRNRVTLQTDGQVRTGRDVVIAAMLGAEEIAMTTAPLITLGCIMMRKCHLNTCPVGVATQDPELRQKFTGQPEHLINFLFMVAEEAREIMASLGIKKFTELIGRTDLLRPKGYLKDNPKTADLDFADLLKPAWTMESMMGNSADNPMYCCEPQDHELAHALDQSLVSRCSSVLTDSSNSKVRLKGVPINNVDRSVGGILSFEVSKKFGAKGLPEGSLHINFIGSSGQSFGNFLAPGITFELEGDANDYIGKGLSGGTIVVYKPKEASYNSESAIIAGNAALYGATDGKAFFGGIAAERFAVRNSGATAVCEGVGDHGCEYMTRGTVIVLGQMGQNFAAGMSGGVAYVLDLEEKLCNASGVHLEKIEEEEDDLAEKPDLRACSADRRNGFSKGSKVANDLLQKWSDALKRFTKVFPKEYKKALLALKEKEKAVTEVPKVVEPEAPKPRARTGTLDMEDVGGKPVSVQNPEKKKGFHEYERKAMPYRDHKDRVLDWEEVYASQTKKSQQWHNWMQTQTARCMDCGTPTCHSPNQGGGGCPLGNRIPTWNQLVHEGEWKRALERLLDTNNFPEFTGTTCPAPCEEACVLGINEKPVAIKTTELAIIEYGFSKGWIKPQPPLSRTGRRVCIIGSGPAGLAAAQQLNRAGHLVEVLERADRAGGLLMYGIPSMKLDKIEKVLRRIKLLQQEGIVFKCNTEVGRDVSLGDLCNKNDAVIMATGATMWRDMRSTENRQFGNVVQAMEFLTATQRKNLDTEMGLKKTDVTNYDVQDKRVVVIGGGDTAVDCVGTAIRLGAKSVLQFSRRDEAPTGRSKHTPWPCWADTYRVDYAHSEGQAALGRDPREYLVQTKSFRASAKDSSGHGQREDPSKVGAVVAAKLTPAGKEMGTVDYPAELVILAMGFTGPDKVIDPQNQLSRDQHSNFKAAYGEYQAESAPWSNLYACGDCRRGASLVVTAIAEGRDCASRVDAMLMGTTTLPRAAPLAANPTFYQMPQKGMEQAGLVKRHLRKHHQVTQVSDAFERGLLVENVKEPEAEGNLEAEPEPPVVAKTETPAPVAAPPAADPQIAAMQSQVSAGCWVPLGPPRSP</sequence>
<keyword evidence="15" id="KW-0408">Iron</keyword>
<dbReference type="Proteomes" id="UP001152797">
    <property type="component" value="Unassembled WGS sequence"/>
</dbReference>
<evidence type="ECO:0000259" key="22">
    <source>
        <dbReference type="Pfam" id="PF01493"/>
    </source>
</evidence>
<evidence type="ECO:0000256" key="4">
    <source>
        <dbReference type="ARBA" id="ARBA00004802"/>
    </source>
</evidence>
<dbReference type="Pfam" id="PF14691">
    <property type="entry name" value="Fer4_20"/>
    <property type="match status" value="1"/>
</dbReference>
<dbReference type="Pfam" id="PF07992">
    <property type="entry name" value="Pyr_redox_2"/>
    <property type="match status" value="1"/>
</dbReference>
<dbReference type="PANTHER" id="PTHR43100:SF1">
    <property type="entry name" value="GLUTAMATE SYNTHASE [NADPH] SMALL CHAIN"/>
    <property type="match status" value="1"/>
</dbReference>
<evidence type="ECO:0000256" key="12">
    <source>
        <dbReference type="ARBA" id="ARBA00022827"/>
    </source>
</evidence>
<dbReference type="InterPro" id="IPR002932">
    <property type="entry name" value="Glu_synthdom"/>
</dbReference>
<dbReference type="InterPro" id="IPR009051">
    <property type="entry name" value="Helical_ferredxn"/>
</dbReference>
<reference evidence="27" key="2">
    <citation type="submission" date="2024-04" db="EMBL/GenBank/DDBJ databases">
        <authorList>
            <person name="Chen Y."/>
            <person name="Shah S."/>
            <person name="Dougan E. K."/>
            <person name="Thang M."/>
            <person name="Chan C."/>
        </authorList>
    </citation>
    <scope>NUCLEOTIDE SEQUENCE [LARGE SCALE GENOMIC DNA]</scope>
</reference>
<keyword evidence="13" id="KW-0315">Glutamine amidotransferase</keyword>
<keyword evidence="17" id="KW-0314">Glutamate biosynthesis</keyword>
<evidence type="ECO:0000256" key="20">
    <source>
        <dbReference type="ARBA" id="ARBA00048867"/>
    </source>
</evidence>
<comment type="cofactor">
    <cofactor evidence="2">
        <name>[3Fe-4S] cluster</name>
        <dbReference type="ChEBI" id="CHEBI:21137"/>
    </cofactor>
</comment>
<comment type="cofactor">
    <cofactor evidence="1">
        <name>FMN</name>
        <dbReference type="ChEBI" id="CHEBI:58210"/>
    </cofactor>
</comment>
<keyword evidence="11" id="KW-0479">Metal-binding</keyword>
<dbReference type="NCBIfam" id="TIGR01317">
    <property type="entry name" value="GOGAT_sm_gam"/>
    <property type="match status" value="1"/>
</dbReference>
<evidence type="ECO:0000256" key="8">
    <source>
        <dbReference type="ARBA" id="ARBA00022605"/>
    </source>
</evidence>
<evidence type="ECO:0000259" key="25">
    <source>
        <dbReference type="Pfam" id="PF14691"/>
    </source>
</evidence>
<dbReference type="Gene3D" id="3.20.20.70">
    <property type="entry name" value="Aldolase class I"/>
    <property type="match status" value="1"/>
</dbReference>
<keyword evidence="28" id="KW-1185">Reference proteome</keyword>
<comment type="cofactor">
    <cofactor evidence="3">
        <name>FAD</name>
        <dbReference type="ChEBI" id="CHEBI:57692"/>
    </cofactor>
</comment>
<comment type="similarity">
    <text evidence="7">Belongs to the glutamate synthase family.</text>
</comment>
<evidence type="ECO:0000313" key="28">
    <source>
        <dbReference type="Proteomes" id="UP001152797"/>
    </source>
</evidence>
<comment type="pathway">
    <text evidence="5">Nitrogen metabolism.</text>
</comment>
<evidence type="ECO:0000256" key="21">
    <source>
        <dbReference type="SAM" id="MobiDB-lite"/>
    </source>
</evidence>
<dbReference type="SUPFAM" id="SSF51971">
    <property type="entry name" value="Nucleotide-binding domain"/>
    <property type="match status" value="1"/>
</dbReference>
<dbReference type="InterPro" id="IPR028261">
    <property type="entry name" value="DPD_II"/>
</dbReference>
<proteinExistence type="inferred from homology"/>
<evidence type="ECO:0000256" key="14">
    <source>
        <dbReference type="ARBA" id="ARBA00023002"/>
    </source>
</evidence>
<dbReference type="FunFam" id="2.160.20.60:FF:000001">
    <property type="entry name" value="Glutamate synthase, large subunit"/>
    <property type="match status" value="1"/>
</dbReference>
<dbReference type="SUPFAM" id="SSF69336">
    <property type="entry name" value="Alpha subunit of glutamate synthase, C-terminal domain"/>
    <property type="match status" value="1"/>
</dbReference>
<accession>A0A9P1GLZ0</accession>
<evidence type="ECO:0000256" key="10">
    <source>
        <dbReference type="ARBA" id="ARBA00022643"/>
    </source>
</evidence>
<keyword evidence="9" id="KW-0285">Flavoprotein</keyword>
<evidence type="ECO:0000256" key="15">
    <source>
        <dbReference type="ARBA" id="ARBA00023004"/>
    </source>
</evidence>
<evidence type="ECO:0000256" key="17">
    <source>
        <dbReference type="ARBA" id="ARBA00023164"/>
    </source>
</evidence>
<feature type="region of interest" description="Disordered" evidence="21">
    <location>
        <begin position="209"/>
        <end position="269"/>
    </location>
</feature>
<feature type="region of interest" description="Disordered" evidence="21">
    <location>
        <begin position="1663"/>
        <end position="1701"/>
    </location>
</feature>
<evidence type="ECO:0000313" key="27">
    <source>
        <dbReference type="EMBL" id="CAL1170082.1"/>
    </source>
</evidence>
<evidence type="ECO:0000256" key="6">
    <source>
        <dbReference type="ARBA" id="ARBA00004944"/>
    </source>
</evidence>
<feature type="domain" description="Glutamate synthase" evidence="23">
    <location>
        <begin position="559"/>
        <end position="731"/>
    </location>
</feature>
<dbReference type="CDD" id="cd00982">
    <property type="entry name" value="gltB_C"/>
    <property type="match status" value="1"/>
</dbReference>
<dbReference type="GO" id="GO:0016639">
    <property type="term" value="F:oxidoreductase activity, acting on the CH-NH2 group of donors, NAD or NADP as acceptor"/>
    <property type="evidence" value="ECO:0007669"/>
    <property type="project" value="InterPro"/>
</dbReference>
<dbReference type="InterPro" id="IPR036188">
    <property type="entry name" value="FAD/NAD-bd_sf"/>
</dbReference>
<dbReference type="InterPro" id="IPR013785">
    <property type="entry name" value="Aldolase_TIM"/>
</dbReference>
<dbReference type="InterPro" id="IPR002489">
    <property type="entry name" value="Glu_synth_asu_C"/>
</dbReference>
<dbReference type="InterPro" id="IPR036485">
    <property type="entry name" value="Glu_synth_asu_C_sf"/>
</dbReference>
<evidence type="ECO:0000313" key="26">
    <source>
        <dbReference type="EMBL" id="CAI4016707.1"/>
    </source>
</evidence>
<evidence type="ECO:0000259" key="23">
    <source>
        <dbReference type="Pfam" id="PF01645"/>
    </source>
</evidence>
<dbReference type="Gene3D" id="2.160.20.60">
    <property type="entry name" value="Glutamate synthase, alpha subunit, C-terminal domain"/>
    <property type="match status" value="1"/>
</dbReference>
<dbReference type="EC" id="1.4.1.14" evidence="19"/>
<dbReference type="Pfam" id="PF01645">
    <property type="entry name" value="Glu_synthase"/>
    <property type="match status" value="1"/>
</dbReference>
<comment type="caution">
    <text evidence="26">The sequence shown here is derived from an EMBL/GenBank/DDBJ whole genome shotgun (WGS) entry which is preliminary data.</text>
</comment>
<dbReference type="GO" id="GO:0006537">
    <property type="term" value="P:glutamate biosynthetic process"/>
    <property type="evidence" value="ECO:0007669"/>
    <property type="project" value="UniProtKB-KW"/>
</dbReference>
<comment type="pathway">
    <text evidence="4">Energy metabolism; nitrogen metabolism.</text>
</comment>
<evidence type="ECO:0000256" key="5">
    <source>
        <dbReference type="ARBA" id="ARBA00004909"/>
    </source>
</evidence>
<protein>
    <recommendedName>
        <fullName evidence="19">glutamate synthase (NADH)</fullName>
        <ecNumber evidence="19">1.4.1.14</ecNumber>
    </recommendedName>
</protein>
<feature type="compositionally biased region" description="Basic and acidic residues" evidence="21">
    <location>
        <begin position="210"/>
        <end position="261"/>
    </location>
</feature>
<name>A0A9P1GLZ0_9DINO</name>
<dbReference type="InterPro" id="IPR051394">
    <property type="entry name" value="Glutamate_Synthase"/>
</dbReference>
<dbReference type="Pfam" id="PF01493">
    <property type="entry name" value="GXGXG"/>
    <property type="match status" value="1"/>
</dbReference>
<evidence type="ECO:0000256" key="2">
    <source>
        <dbReference type="ARBA" id="ARBA00001927"/>
    </source>
</evidence>
<keyword evidence="16" id="KW-0411">Iron-sulfur</keyword>
<comment type="pathway">
    <text evidence="6">Amino-acid biosynthesis; L-glutamate biosynthesis via GLT pathway; L-glutamate from 2-oxoglutarate and L-glutamine (NAD(+) route): step 1/1.</text>
</comment>
<dbReference type="EMBL" id="CAMXCT020006598">
    <property type="protein sequence ID" value="CAL1170082.1"/>
    <property type="molecule type" value="Genomic_DNA"/>
</dbReference>
<reference evidence="26" key="1">
    <citation type="submission" date="2022-10" db="EMBL/GenBank/DDBJ databases">
        <authorList>
            <person name="Chen Y."/>
            <person name="Dougan E. K."/>
            <person name="Chan C."/>
            <person name="Rhodes N."/>
            <person name="Thang M."/>
        </authorList>
    </citation>
    <scope>NUCLEOTIDE SEQUENCE</scope>
</reference>
<feature type="region of interest" description="Disordered" evidence="21">
    <location>
        <begin position="1079"/>
        <end position="1105"/>
    </location>
</feature>
<evidence type="ECO:0000256" key="7">
    <source>
        <dbReference type="ARBA" id="ARBA00009716"/>
    </source>
</evidence>
<keyword evidence="8" id="KW-0028">Amino-acid biosynthesis</keyword>
<organism evidence="26">
    <name type="scientific">Cladocopium goreaui</name>
    <dbReference type="NCBI Taxonomy" id="2562237"/>
    <lineage>
        <taxon>Eukaryota</taxon>
        <taxon>Sar</taxon>
        <taxon>Alveolata</taxon>
        <taxon>Dinophyceae</taxon>
        <taxon>Suessiales</taxon>
        <taxon>Symbiodiniaceae</taxon>
        <taxon>Cladocopium</taxon>
    </lineage>
</organism>
<evidence type="ECO:0000259" key="24">
    <source>
        <dbReference type="Pfam" id="PF07992"/>
    </source>
</evidence>
<dbReference type="Gene3D" id="3.50.50.60">
    <property type="entry name" value="FAD/NAD(P)-binding domain"/>
    <property type="match status" value="2"/>
</dbReference>
<dbReference type="Gene3D" id="1.10.1060.10">
    <property type="entry name" value="Alpha-helical ferredoxin"/>
    <property type="match status" value="1"/>
</dbReference>
<dbReference type="EMBL" id="CAMXCT010006598">
    <property type="protein sequence ID" value="CAI4016707.1"/>
    <property type="molecule type" value="Genomic_DNA"/>
</dbReference>
<dbReference type="OrthoDB" id="4327079at2759"/>
<comment type="catalytic activity">
    <reaction evidence="20">
        <text>2 L-glutamate + NAD(+) = L-glutamine + 2-oxoglutarate + NADH + H(+)</text>
        <dbReference type="Rhea" id="RHEA:13753"/>
        <dbReference type="ChEBI" id="CHEBI:15378"/>
        <dbReference type="ChEBI" id="CHEBI:16810"/>
        <dbReference type="ChEBI" id="CHEBI:29985"/>
        <dbReference type="ChEBI" id="CHEBI:57540"/>
        <dbReference type="ChEBI" id="CHEBI:57945"/>
        <dbReference type="ChEBI" id="CHEBI:58359"/>
        <dbReference type="EC" id="1.4.1.14"/>
    </reaction>
</comment>
<dbReference type="PANTHER" id="PTHR43100">
    <property type="entry name" value="GLUTAMATE SYNTHASE [NADPH] SMALL CHAIN"/>
    <property type="match status" value="1"/>
</dbReference>
<dbReference type="PRINTS" id="PR00419">
    <property type="entry name" value="ADXRDTASE"/>
</dbReference>
<keyword evidence="12" id="KW-0274">FAD</keyword>
<evidence type="ECO:0000256" key="11">
    <source>
        <dbReference type="ARBA" id="ARBA00022723"/>
    </source>
</evidence>
<dbReference type="CDD" id="cd02808">
    <property type="entry name" value="GltS_FMN"/>
    <property type="match status" value="1"/>
</dbReference>
<gene>
    <name evidence="26" type="ORF">C1SCF055_LOCUS41414</name>
</gene>
<dbReference type="InterPro" id="IPR006005">
    <property type="entry name" value="Glut_synth_ssu1"/>
</dbReference>
<evidence type="ECO:0000256" key="13">
    <source>
        <dbReference type="ARBA" id="ARBA00022962"/>
    </source>
</evidence>
<feature type="domain" description="Dihydroprymidine dehydrogenase" evidence="25">
    <location>
        <begin position="1147"/>
        <end position="1244"/>
    </location>
</feature>
<feature type="domain" description="FAD/NAD(P)-binding" evidence="24">
    <location>
        <begin position="1260"/>
        <end position="1437"/>
    </location>
</feature>
<evidence type="ECO:0000256" key="3">
    <source>
        <dbReference type="ARBA" id="ARBA00001974"/>
    </source>
</evidence>
<evidence type="ECO:0000256" key="16">
    <source>
        <dbReference type="ARBA" id="ARBA00023014"/>
    </source>
</evidence>
<evidence type="ECO:0000256" key="19">
    <source>
        <dbReference type="ARBA" id="ARBA00024383"/>
    </source>
</evidence>
<feature type="compositionally biased region" description="Low complexity" evidence="21">
    <location>
        <begin position="1678"/>
        <end position="1687"/>
    </location>
</feature>
<dbReference type="InterPro" id="IPR023753">
    <property type="entry name" value="FAD/NAD-binding_dom"/>
</dbReference>
<evidence type="ECO:0000256" key="18">
    <source>
        <dbReference type="ARBA" id="ARBA00023291"/>
    </source>
</evidence>
<dbReference type="SUPFAM" id="SSF51395">
    <property type="entry name" value="FMN-linked oxidoreductases"/>
    <property type="match status" value="1"/>
</dbReference>
<evidence type="ECO:0000256" key="1">
    <source>
        <dbReference type="ARBA" id="ARBA00001917"/>
    </source>
</evidence>
<keyword evidence="18" id="KW-0003">3Fe-4S</keyword>
<dbReference type="GO" id="GO:0016040">
    <property type="term" value="F:glutamate synthase (NADH) activity"/>
    <property type="evidence" value="ECO:0007669"/>
    <property type="project" value="UniProtKB-EC"/>
</dbReference>
<dbReference type="GO" id="GO:0051538">
    <property type="term" value="F:3 iron, 4 sulfur cluster binding"/>
    <property type="evidence" value="ECO:0007669"/>
    <property type="project" value="UniProtKB-KW"/>
</dbReference>
<feature type="domain" description="Glutamate synthase alpha subunit C-terminal" evidence="22">
    <location>
        <begin position="823"/>
        <end position="1006"/>
    </location>
</feature>